<organism evidence="2 3">
    <name type="scientific">Hominifimenecus microfluidus</name>
    <dbReference type="NCBI Taxonomy" id="2885348"/>
    <lineage>
        <taxon>Bacteria</taxon>
        <taxon>Bacillati</taxon>
        <taxon>Bacillota</taxon>
        <taxon>Clostridia</taxon>
        <taxon>Lachnospirales</taxon>
        <taxon>Lachnospiraceae</taxon>
        <taxon>Hominifimenecus</taxon>
    </lineage>
</organism>
<accession>A0AAE3EDD8</accession>
<keyword evidence="1" id="KW-0812">Transmembrane</keyword>
<evidence type="ECO:0000313" key="3">
    <source>
        <dbReference type="Proteomes" id="UP001198182"/>
    </source>
</evidence>
<dbReference type="AlphaFoldDB" id="A0AAE3EDD8"/>
<dbReference type="Proteomes" id="UP001198182">
    <property type="component" value="Unassembled WGS sequence"/>
</dbReference>
<dbReference type="RefSeq" id="WP_308454962.1">
    <property type="nucleotide sequence ID" value="NZ_JAJEQR010000075.1"/>
</dbReference>
<protein>
    <submittedName>
        <fullName evidence="2">Uncharacterized protein</fullName>
    </submittedName>
</protein>
<gene>
    <name evidence="2" type="ORF">LKD81_16420</name>
</gene>
<dbReference type="InterPro" id="IPR046690">
    <property type="entry name" value="DUF6560"/>
</dbReference>
<sequence length="129" mass="14581">MKKHSEKDMYLPAWLLGLAVIFFAAAVLCVIFIHDRLLMIPCAVICALVGIAAALCWNNQWIKVINEEEFVYSSMFGRKTTYRFADIVEVKKNADSQDLIFSDGKVHIESCAVISANLINSARKYSKYL</sequence>
<name>A0AAE3EDD8_9FIRM</name>
<evidence type="ECO:0000313" key="2">
    <source>
        <dbReference type="EMBL" id="MCC2232557.1"/>
    </source>
</evidence>
<dbReference type="Pfam" id="PF20197">
    <property type="entry name" value="DUF6560"/>
    <property type="match status" value="1"/>
</dbReference>
<keyword evidence="3" id="KW-1185">Reference proteome</keyword>
<keyword evidence="1" id="KW-1133">Transmembrane helix</keyword>
<evidence type="ECO:0000256" key="1">
    <source>
        <dbReference type="SAM" id="Phobius"/>
    </source>
</evidence>
<dbReference type="EMBL" id="JAJEQR010000075">
    <property type="protein sequence ID" value="MCC2232557.1"/>
    <property type="molecule type" value="Genomic_DNA"/>
</dbReference>
<keyword evidence="1" id="KW-0472">Membrane</keyword>
<proteinExistence type="predicted"/>
<comment type="caution">
    <text evidence="2">The sequence shown here is derived from an EMBL/GenBank/DDBJ whole genome shotgun (WGS) entry which is preliminary data.</text>
</comment>
<feature type="transmembrane region" description="Helical" evidence="1">
    <location>
        <begin position="39"/>
        <end position="57"/>
    </location>
</feature>
<reference evidence="2" key="1">
    <citation type="submission" date="2021-10" db="EMBL/GenBank/DDBJ databases">
        <title>Anaerobic single-cell dispensing facilitates the cultivation of human gut bacteria.</title>
        <authorList>
            <person name="Afrizal A."/>
        </authorList>
    </citation>
    <scope>NUCLEOTIDE SEQUENCE</scope>
    <source>
        <strain evidence="2">CLA-AA-H215</strain>
    </source>
</reference>
<feature type="transmembrane region" description="Helical" evidence="1">
    <location>
        <begin position="12"/>
        <end position="33"/>
    </location>
</feature>